<feature type="domain" description="Phosphoribosyltransferase" evidence="2">
    <location>
        <begin position="169"/>
        <end position="245"/>
    </location>
</feature>
<dbReference type="Pfam" id="PF18912">
    <property type="entry name" value="DZR_2"/>
    <property type="match status" value="1"/>
</dbReference>
<accession>A0ABQ0JVD4</accession>
<protein>
    <submittedName>
        <fullName evidence="4">Amidophosphoribosyltransferases</fullName>
    </submittedName>
</protein>
<dbReference type="Pfam" id="PF00156">
    <property type="entry name" value="Pribosyltran"/>
    <property type="match status" value="1"/>
</dbReference>
<gene>
    <name evidence="4" type="ORF">BROSI_A1254</name>
</gene>
<sequence>MAIGEYIHAFLDLFYPRSCLHCNCNLNNSYELYLCEHCKRKIPYISHSCCIRCGAILGPHITPRAKEGCAACKGKYLPFNTITSVTYYDDAMKTLIHKFKYARQKFLASVLSDILITHERLKEVVPDTDVIVPVPLHWLKQMLRGFNQSELLSQGIQRHFSKPVAINNLCRIKNTASQTQLSKNQRQRNIHNAFFINHPGSFKGKKVLLVDDVLTTGVTASECSKKLKEAGAVAVHLLILATARHPE</sequence>
<comment type="similarity">
    <text evidence="1">Belongs to the ComF/GntX family.</text>
</comment>
<dbReference type="RefSeq" id="WP_052562849.1">
    <property type="nucleotide sequence ID" value="NZ_BAFN01000001.1"/>
</dbReference>
<dbReference type="CDD" id="cd06223">
    <property type="entry name" value="PRTases_typeI"/>
    <property type="match status" value="1"/>
</dbReference>
<dbReference type="Proteomes" id="UP000032309">
    <property type="component" value="Unassembled WGS sequence"/>
</dbReference>
<reference evidence="5" key="1">
    <citation type="journal article" date="2015" name="Genome Announc.">
        <title>Draft Genome Sequence of an Anaerobic Ammonium-Oxidizing Bacterium, "Candidatus Brocadia sinica".</title>
        <authorList>
            <person name="Oshiki M."/>
            <person name="Shinyako-Hata K."/>
            <person name="Satoh H."/>
            <person name="Okabe S."/>
        </authorList>
    </citation>
    <scope>NUCLEOTIDE SEQUENCE [LARGE SCALE GENOMIC DNA]</scope>
    <source>
        <strain evidence="5">JPN1</strain>
    </source>
</reference>
<dbReference type="InterPro" id="IPR029057">
    <property type="entry name" value="PRTase-like"/>
</dbReference>
<evidence type="ECO:0000313" key="4">
    <source>
        <dbReference type="EMBL" id="GAN32739.1"/>
    </source>
</evidence>
<evidence type="ECO:0000259" key="3">
    <source>
        <dbReference type="Pfam" id="PF18912"/>
    </source>
</evidence>
<dbReference type="Gene3D" id="3.40.50.2020">
    <property type="match status" value="1"/>
</dbReference>
<evidence type="ECO:0000259" key="2">
    <source>
        <dbReference type="Pfam" id="PF00156"/>
    </source>
</evidence>
<comment type="caution">
    <text evidence="4">The sequence shown here is derived from an EMBL/GenBank/DDBJ whole genome shotgun (WGS) entry which is preliminary data.</text>
</comment>
<dbReference type="EMBL" id="BAFN01000001">
    <property type="protein sequence ID" value="GAN32739.1"/>
    <property type="molecule type" value="Genomic_DNA"/>
</dbReference>
<dbReference type="PANTHER" id="PTHR47505:SF1">
    <property type="entry name" value="DNA UTILIZATION PROTEIN YHGH"/>
    <property type="match status" value="1"/>
</dbReference>
<dbReference type="SUPFAM" id="SSF53271">
    <property type="entry name" value="PRTase-like"/>
    <property type="match status" value="1"/>
</dbReference>
<dbReference type="PANTHER" id="PTHR47505">
    <property type="entry name" value="DNA UTILIZATION PROTEIN YHGH"/>
    <property type="match status" value="1"/>
</dbReference>
<dbReference type="InterPro" id="IPR044005">
    <property type="entry name" value="DZR_2"/>
</dbReference>
<evidence type="ECO:0000256" key="1">
    <source>
        <dbReference type="ARBA" id="ARBA00008007"/>
    </source>
</evidence>
<feature type="domain" description="Double zinc ribbon" evidence="3">
    <location>
        <begin position="10"/>
        <end position="72"/>
    </location>
</feature>
<dbReference type="InterPro" id="IPR000836">
    <property type="entry name" value="PRTase_dom"/>
</dbReference>
<dbReference type="InterPro" id="IPR051910">
    <property type="entry name" value="ComF/GntX_DNA_util-trans"/>
</dbReference>
<evidence type="ECO:0000313" key="5">
    <source>
        <dbReference type="Proteomes" id="UP000032309"/>
    </source>
</evidence>
<organism evidence="4 5">
    <name type="scientific">Candidatus Brocadia sinica JPN1</name>
    <dbReference type="NCBI Taxonomy" id="1197129"/>
    <lineage>
        <taxon>Bacteria</taxon>
        <taxon>Pseudomonadati</taxon>
        <taxon>Planctomycetota</taxon>
        <taxon>Candidatus Brocadiia</taxon>
        <taxon>Candidatus Brocadiales</taxon>
        <taxon>Candidatus Brocadiaceae</taxon>
        <taxon>Candidatus Brocadia</taxon>
    </lineage>
</organism>
<proteinExistence type="inferred from homology"/>
<name>A0ABQ0JVD4_9BACT</name>
<keyword evidence="5" id="KW-1185">Reference proteome</keyword>